<accession>A0A383WM46</accession>
<gene>
    <name evidence="2" type="ORF">BQ4739_LOCUS18626</name>
</gene>
<dbReference type="EMBL" id="FNXT01001315">
    <property type="protein sequence ID" value="SZX78333.1"/>
    <property type="molecule type" value="Genomic_DNA"/>
</dbReference>
<organism evidence="2 3">
    <name type="scientific">Tetradesmus obliquus</name>
    <name type="common">Green alga</name>
    <name type="synonym">Acutodesmus obliquus</name>
    <dbReference type="NCBI Taxonomy" id="3088"/>
    <lineage>
        <taxon>Eukaryota</taxon>
        <taxon>Viridiplantae</taxon>
        <taxon>Chlorophyta</taxon>
        <taxon>core chlorophytes</taxon>
        <taxon>Chlorophyceae</taxon>
        <taxon>CS clade</taxon>
        <taxon>Sphaeropleales</taxon>
        <taxon>Scenedesmaceae</taxon>
        <taxon>Tetradesmus</taxon>
    </lineage>
</organism>
<reference evidence="2 3" key="1">
    <citation type="submission" date="2016-10" db="EMBL/GenBank/DDBJ databases">
        <authorList>
            <person name="Cai Z."/>
        </authorList>
    </citation>
    <scope>NUCLEOTIDE SEQUENCE [LARGE SCALE GENOMIC DNA]</scope>
</reference>
<dbReference type="AlphaFoldDB" id="A0A383WM46"/>
<feature type="chain" id="PRO_5016641083" description="Magnesium transporter MgtE intracellular domain-containing protein" evidence="1">
    <location>
        <begin position="26"/>
        <end position="485"/>
    </location>
</feature>
<evidence type="ECO:0008006" key="4">
    <source>
        <dbReference type="Google" id="ProtNLM"/>
    </source>
</evidence>
<evidence type="ECO:0000256" key="1">
    <source>
        <dbReference type="SAM" id="SignalP"/>
    </source>
</evidence>
<proteinExistence type="predicted"/>
<sequence length="485" mass="49941">MFKSGFQLVAVVCLVGVLLASGAQAQNCNPATAGDALGDEKLVAALGELACKVPASVNLVDTMNRLSANLKNMDLQQLQQLPELIKVVITRSPAELKPFFSLSGKELNALTPIVQGVPADTLKVVMPLLAQQQPATVARMLSFLKGVSRSQLEALAPMFGSITQQQVDLMVTAVNTLPPHLLQKLSGMVGGLGPVQSVAVATPQQRTTMTPVFSIGTAGGMKFGPWGGGISFGSRSGSGSGSGGSGGISLGGAGAGLQLGGARLSLGRKLQQDGCVPFLKAFEVSGALTSNRDIGAAVCKFTPAKLLPVMTQILTILGSQSPKTLANLPAFTQLLGSTRPDVFGAIGRIPRPTLSALLSVQGADSNVVVAQLKTLAAQDAETISKLVFFTNQTPPNKFGLLISMFARISDSQAATLARLMNSLSAGQIVLSMQLLEKFNFGVDNIGQSIPAASSRGSSFNIGPFIRVTTGGGSAGVGPLRFGMLG</sequence>
<feature type="signal peptide" evidence="1">
    <location>
        <begin position="1"/>
        <end position="25"/>
    </location>
</feature>
<keyword evidence="1" id="KW-0732">Signal</keyword>
<keyword evidence="3" id="KW-1185">Reference proteome</keyword>
<protein>
    <recommendedName>
        <fullName evidence="4">Magnesium transporter MgtE intracellular domain-containing protein</fullName>
    </recommendedName>
</protein>
<evidence type="ECO:0000313" key="2">
    <source>
        <dbReference type="EMBL" id="SZX78333.1"/>
    </source>
</evidence>
<dbReference type="Proteomes" id="UP000256970">
    <property type="component" value="Unassembled WGS sequence"/>
</dbReference>
<evidence type="ECO:0000313" key="3">
    <source>
        <dbReference type="Proteomes" id="UP000256970"/>
    </source>
</evidence>
<name>A0A383WM46_TETOB</name>